<keyword evidence="1" id="KW-0131">Cell cycle</keyword>
<dbReference type="Pfam" id="PF05164">
    <property type="entry name" value="ZapA"/>
    <property type="match status" value="1"/>
</dbReference>
<comment type="caution">
    <text evidence="1">The sequence shown here is derived from an EMBL/GenBank/DDBJ whole genome shotgun (WGS) entry which is preliminary data.</text>
</comment>
<dbReference type="InterPro" id="IPR007838">
    <property type="entry name" value="Cell_div_ZapA-like"/>
</dbReference>
<reference evidence="1 2" key="1">
    <citation type="submission" date="2018-05" db="EMBL/GenBank/DDBJ databases">
        <title>Genomic Encyclopedia of Type Strains, Phase IV (KMG-IV): sequencing the most valuable type-strain genomes for metagenomic binning, comparative biology and taxonomic classification.</title>
        <authorList>
            <person name="Goeker M."/>
        </authorList>
    </citation>
    <scope>NUCLEOTIDE SEQUENCE [LARGE SCALE GENOMIC DNA]</scope>
    <source>
        <strain evidence="1 2">DSM 24906</strain>
    </source>
</reference>
<sequence>MADYRSVEIEILGETYKYKVDEPEEVINKILEAIKVDVEDYSKSFGKSKVNHILLLMLLNEKLNTIKAKNQIKEIIKKFDSLVEPPKNEDQTNETVFYWE</sequence>
<dbReference type="EMBL" id="QGGI01000025">
    <property type="protein sequence ID" value="PWJ87287.1"/>
    <property type="molecule type" value="Genomic_DNA"/>
</dbReference>
<gene>
    <name evidence="1" type="ORF">C7380_12529</name>
</gene>
<dbReference type="Proteomes" id="UP000245921">
    <property type="component" value="Unassembled WGS sequence"/>
</dbReference>
<evidence type="ECO:0000313" key="2">
    <source>
        <dbReference type="Proteomes" id="UP000245921"/>
    </source>
</evidence>
<dbReference type="RefSeq" id="WP_158274908.1">
    <property type="nucleotide sequence ID" value="NZ_JAMHJO010000003.1"/>
</dbReference>
<dbReference type="SUPFAM" id="SSF102829">
    <property type="entry name" value="Cell division protein ZapA-like"/>
    <property type="match status" value="1"/>
</dbReference>
<dbReference type="InterPro" id="IPR036192">
    <property type="entry name" value="Cell_div_ZapA-like_sf"/>
</dbReference>
<organism evidence="1 2">
    <name type="scientific">Oceanotoga teriensis</name>
    <dbReference type="NCBI Taxonomy" id="515440"/>
    <lineage>
        <taxon>Bacteria</taxon>
        <taxon>Thermotogati</taxon>
        <taxon>Thermotogota</taxon>
        <taxon>Thermotogae</taxon>
        <taxon>Petrotogales</taxon>
        <taxon>Petrotogaceae</taxon>
        <taxon>Oceanotoga</taxon>
    </lineage>
</organism>
<dbReference type="AlphaFoldDB" id="A0AA45C4W2"/>
<dbReference type="GO" id="GO:0051301">
    <property type="term" value="P:cell division"/>
    <property type="evidence" value="ECO:0007669"/>
    <property type="project" value="UniProtKB-KW"/>
</dbReference>
<protein>
    <submittedName>
        <fullName evidence="1">Cell division protein ZapA</fullName>
    </submittedName>
</protein>
<keyword evidence="2" id="KW-1185">Reference proteome</keyword>
<keyword evidence="1" id="KW-0132">Cell division</keyword>
<evidence type="ECO:0000313" key="1">
    <source>
        <dbReference type="EMBL" id="PWJ87287.1"/>
    </source>
</evidence>
<name>A0AA45C4W2_9BACT</name>
<accession>A0AA45C4W2</accession>
<proteinExistence type="predicted"/>